<feature type="transmembrane region" description="Helical" evidence="6">
    <location>
        <begin position="56"/>
        <end position="76"/>
    </location>
</feature>
<evidence type="ECO:0000256" key="1">
    <source>
        <dbReference type="ARBA" id="ARBA00004651"/>
    </source>
</evidence>
<dbReference type="InterPro" id="IPR032816">
    <property type="entry name" value="VTT_dom"/>
</dbReference>
<keyword evidence="3 6" id="KW-0812">Transmembrane</keyword>
<keyword evidence="4 6" id="KW-1133">Transmembrane helix</keyword>
<keyword evidence="5 6" id="KW-0472">Membrane</keyword>
<keyword evidence="2 6" id="KW-1003">Cell membrane</keyword>
<dbReference type="GO" id="GO:0005886">
    <property type="term" value="C:plasma membrane"/>
    <property type="evidence" value="ECO:0007669"/>
    <property type="project" value="UniProtKB-SubCell"/>
</dbReference>
<organism evidence="8 9">
    <name type="scientific">Deinococcus yavapaiensis KR-236</name>
    <dbReference type="NCBI Taxonomy" id="694435"/>
    <lineage>
        <taxon>Bacteria</taxon>
        <taxon>Thermotogati</taxon>
        <taxon>Deinococcota</taxon>
        <taxon>Deinococci</taxon>
        <taxon>Deinococcales</taxon>
        <taxon>Deinococcaceae</taxon>
        <taxon>Deinococcus</taxon>
    </lineage>
</organism>
<dbReference type="Proteomes" id="UP000248326">
    <property type="component" value="Unassembled WGS sequence"/>
</dbReference>
<feature type="transmembrane region" description="Helical" evidence="6">
    <location>
        <begin position="183"/>
        <end position="202"/>
    </location>
</feature>
<name>A0A318SB82_9DEIO</name>
<dbReference type="PANTHER" id="PTHR12677">
    <property type="entry name" value="GOLGI APPARATUS MEMBRANE PROTEIN TVP38-RELATED"/>
    <property type="match status" value="1"/>
</dbReference>
<feature type="transmembrane region" description="Helical" evidence="6">
    <location>
        <begin position="16"/>
        <end position="36"/>
    </location>
</feature>
<feature type="transmembrane region" description="Helical" evidence="6">
    <location>
        <begin position="208"/>
        <end position="227"/>
    </location>
</feature>
<feature type="transmembrane region" description="Helical" evidence="6">
    <location>
        <begin position="106"/>
        <end position="123"/>
    </location>
</feature>
<evidence type="ECO:0000259" key="7">
    <source>
        <dbReference type="Pfam" id="PF09335"/>
    </source>
</evidence>
<feature type="domain" description="VTT" evidence="7">
    <location>
        <begin position="86"/>
        <end position="203"/>
    </location>
</feature>
<reference evidence="8 9" key="1">
    <citation type="submission" date="2018-06" db="EMBL/GenBank/DDBJ databases">
        <title>Genomic Encyclopedia of Type Strains, Phase IV (KMG-IV): sequencing the most valuable type-strain genomes for metagenomic binning, comparative biology and taxonomic classification.</title>
        <authorList>
            <person name="Goeker M."/>
        </authorList>
    </citation>
    <scope>NUCLEOTIDE SEQUENCE [LARGE SCALE GENOMIC DNA]</scope>
    <source>
        <strain evidence="8 9">DSM 18048</strain>
    </source>
</reference>
<evidence type="ECO:0000313" key="9">
    <source>
        <dbReference type="Proteomes" id="UP000248326"/>
    </source>
</evidence>
<accession>A0A318SB82</accession>
<comment type="subcellular location">
    <subcellularLocation>
        <location evidence="1 6">Cell membrane</location>
        <topology evidence="1 6">Multi-pass membrane protein</topology>
    </subcellularLocation>
</comment>
<dbReference type="Pfam" id="PF09335">
    <property type="entry name" value="VTT_dom"/>
    <property type="match status" value="1"/>
</dbReference>
<comment type="similarity">
    <text evidence="6">Belongs to the TVP38/TMEM64 family.</text>
</comment>
<evidence type="ECO:0000313" key="8">
    <source>
        <dbReference type="EMBL" id="PYE55832.1"/>
    </source>
</evidence>
<evidence type="ECO:0000256" key="4">
    <source>
        <dbReference type="ARBA" id="ARBA00022989"/>
    </source>
</evidence>
<dbReference type="AlphaFoldDB" id="A0A318SB82"/>
<proteinExistence type="inferred from homology"/>
<dbReference type="PANTHER" id="PTHR12677:SF59">
    <property type="entry name" value="GOLGI APPARATUS MEMBRANE PROTEIN TVP38-RELATED"/>
    <property type="match status" value="1"/>
</dbReference>
<evidence type="ECO:0000256" key="3">
    <source>
        <dbReference type="ARBA" id="ARBA00022692"/>
    </source>
</evidence>
<dbReference type="RefSeq" id="WP_110885378.1">
    <property type="nucleotide sequence ID" value="NZ_QJSX01000002.1"/>
</dbReference>
<evidence type="ECO:0000256" key="5">
    <source>
        <dbReference type="ARBA" id="ARBA00023136"/>
    </source>
</evidence>
<gene>
    <name evidence="8" type="ORF">DES52_102198</name>
</gene>
<comment type="caution">
    <text evidence="8">The sequence shown here is derived from an EMBL/GenBank/DDBJ whole genome shotgun (WGS) entry which is preliminary data.</text>
</comment>
<sequence length="242" mass="25774">MNASPFDARSSARRSLLDILILGGLLLGAVSSYFFVPDVREFANAALAALRVGDEARLRDLVAGFGVWGPIALLALNLVQAVLAALPALPIMIVSVLAYGPLWGGLLAWSGLLLASSLGYWIGRTLGGRAMERFVNPKAAVDIHDFVERYGFWAIVAARLSPLLPSDAVSIVAGTAKYGFRKFLLSTALGSSPVIVLIVLVGADVARLLWTLGLASVVTVVAFGLMVRRDRRNNHGVHTLDE</sequence>
<dbReference type="InterPro" id="IPR015414">
    <property type="entry name" value="TMEM64"/>
</dbReference>
<keyword evidence="9" id="KW-1185">Reference proteome</keyword>
<dbReference type="EMBL" id="QJSX01000002">
    <property type="protein sequence ID" value="PYE55832.1"/>
    <property type="molecule type" value="Genomic_DNA"/>
</dbReference>
<evidence type="ECO:0000256" key="6">
    <source>
        <dbReference type="RuleBase" id="RU366058"/>
    </source>
</evidence>
<protein>
    <recommendedName>
        <fullName evidence="6">TVP38/TMEM64 family membrane protein</fullName>
    </recommendedName>
</protein>
<dbReference type="OrthoDB" id="9812980at2"/>
<evidence type="ECO:0000256" key="2">
    <source>
        <dbReference type="ARBA" id="ARBA00022475"/>
    </source>
</evidence>